<feature type="region of interest" description="Disordered" evidence="1">
    <location>
        <begin position="328"/>
        <end position="428"/>
    </location>
</feature>
<name>A0A8E2DS10_9APHY</name>
<sequence>MDSLKQLPGRMKAFYGMKGILARSLGYSRQFNERNLEFHWYPLWGHILHETFRDMETVIVTHQWPVWLDPREIRPDNEDDTPETSREGEDFEGKPGFMEVPSEHTQDLPSAVGEEYCDGETEFQESASFYSSGPTVAMRYVSSQVVDEAVLVLDAIPVTNWEFFWRYFGYRIRAIHVPVIIEIKRSCKRDLDAKEAEKMVRRIIATMSRQILRQAAYIFASHPHMDELIAIAAVGCYWSHAVIRRADRVSTAELNEIRKGTSKTGYKNVIDTVQADPWHNAAPLGSSESNKRFEEIRAYVQQFIVPVPAHQSLDDIVEQHLASALAGQGLDDPSLSHQGCDGPEEHVPPSTQDDLDDGDLELQKITKKPRRKRNSELRITPAVRHSVRLQTRAKKEPAATTVPAGTPETSDRRSKTGTTRGKKTSRPQ</sequence>
<organism evidence="2 3">
    <name type="scientific">Obba rivulosa</name>
    <dbReference type="NCBI Taxonomy" id="1052685"/>
    <lineage>
        <taxon>Eukaryota</taxon>
        <taxon>Fungi</taxon>
        <taxon>Dikarya</taxon>
        <taxon>Basidiomycota</taxon>
        <taxon>Agaricomycotina</taxon>
        <taxon>Agaricomycetes</taxon>
        <taxon>Polyporales</taxon>
        <taxon>Gelatoporiaceae</taxon>
        <taxon>Obba</taxon>
    </lineage>
</organism>
<dbReference type="Proteomes" id="UP000250043">
    <property type="component" value="Unassembled WGS sequence"/>
</dbReference>
<evidence type="ECO:0000313" key="2">
    <source>
        <dbReference type="EMBL" id="OCH94589.1"/>
    </source>
</evidence>
<feature type="compositionally biased region" description="Basic and acidic residues" evidence="1">
    <location>
        <begin position="83"/>
        <end position="93"/>
    </location>
</feature>
<keyword evidence="3" id="KW-1185">Reference proteome</keyword>
<feature type="region of interest" description="Disordered" evidence="1">
    <location>
        <begin position="71"/>
        <end position="104"/>
    </location>
</feature>
<accession>A0A8E2DS10</accession>
<reference evidence="2 3" key="1">
    <citation type="submission" date="2016-07" db="EMBL/GenBank/DDBJ databases">
        <title>Draft genome of the white-rot fungus Obba rivulosa 3A-2.</title>
        <authorList>
            <consortium name="DOE Joint Genome Institute"/>
            <person name="Miettinen O."/>
            <person name="Riley R."/>
            <person name="Acob R."/>
            <person name="Barry K."/>
            <person name="Cullen D."/>
            <person name="De Vries R."/>
            <person name="Hainaut M."/>
            <person name="Hatakka A."/>
            <person name="Henrissat B."/>
            <person name="Hilden K."/>
            <person name="Kuo R."/>
            <person name="Labutti K."/>
            <person name="Lipzen A."/>
            <person name="Makela M.R."/>
            <person name="Sandor L."/>
            <person name="Spatafora J.W."/>
            <person name="Grigoriev I.V."/>
            <person name="Hibbett D.S."/>
        </authorList>
    </citation>
    <scope>NUCLEOTIDE SEQUENCE [LARGE SCALE GENOMIC DNA]</scope>
    <source>
        <strain evidence="2 3">3A-2</strain>
    </source>
</reference>
<evidence type="ECO:0000256" key="1">
    <source>
        <dbReference type="SAM" id="MobiDB-lite"/>
    </source>
</evidence>
<gene>
    <name evidence="2" type="ORF">OBBRIDRAFT_100909</name>
</gene>
<protein>
    <submittedName>
        <fullName evidence="2">Uncharacterized protein</fullName>
    </submittedName>
</protein>
<evidence type="ECO:0000313" key="3">
    <source>
        <dbReference type="Proteomes" id="UP000250043"/>
    </source>
</evidence>
<dbReference type="EMBL" id="KV722342">
    <property type="protein sequence ID" value="OCH94589.1"/>
    <property type="molecule type" value="Genomic_DNA"/>
</dbReference>
<dbReference type="AlphaFoldDB" id="A0A8E2DS10"/>
<proteinExistence type="predicted"/>
<dbReference type="OrthoDB" id="2610860at2759"/>